<protein>
    <submittedName>
        <fullName evidence="4">Gfo/Idh/MocA family oxidoreductase</fullName>
    </submittedName>
</protein>
<keyword evidence="5" id="KW-1185">Reference proteome</keyword>
<evidence type="ECO:0000313" key="5">
    <source>
        <dbReference type="Proteomes" id="UP000766904"/>
    </source>
</evidence>
<evidence type="ECO:0000313" key="4">
    <source>
        <dbReference type="EMBL" id="TYL37956.1"/>
    </source>
</evidence>
<dbReference type="Pfam" id="PF01408">
    <property type="entry name" value="GFO_IDH_MocA"/>
    <property type="match status" value="1"/>
</dbReference>
<comment type="caution">
    <text evidence="4">The sequence shown here is derived from an EMBL/GenBank/DDBJ whole genome shotgun (WGS) entry which is preliminary data.</text>
</comment>
<dbReference type="InterPro" id="IPR036291">
    <property type="entry name" value="NAD(P)-bd_dom_sf"/>
</dbReference>
<dbReference type="PANTHER" id="PTHR43708">
    <property type="entry name" value="CONSERVED EXPRESSED OXIDOREDUCTASE (EUROFUNG)"/>
    <property type="match status" value="1"/>
</dbReference>
<feature type="domain" description="Gfo/Idh/MocA-like oxidoreductase N-terminal" evidence="2">
    <location>
        <begin position="23"/>
        <end position="138"/>
    </location>
</feature>
<accession>A0A8J8TPN4</accession>
<dbReference type="PANTHER" id="PTHR43708:SF8">
    <property type="entry name" value="OXIDOREDUCTASE"/>
    <property type="match status" value="1"/>
</dbReference>
<dbReference type="Gene3D" id="3.40.50.720">
    <property type="entry name" value="NAD(P)-binding Rossmann-like Domain"/>
    <property type="match status" value="1"/>
</dbReference>
<feature type="region of interest" description="Disordered" evidence="1">
    <location>
        <begin position="1"/>
        <end position="21"/>
    </location>
</feature>
<evidence type="ECO:0000256" key="1">
    <source>
        <dbReference type="SAM" id="MobiDB-lite"/>
    </source>
</evidence>
<dbReference type="EMBL" id="PHNJ01000007">
    <property type="protein sequence ID" value="TYL37956.1"/>
    <property type="molecule type" value="Genomic_DNA"/>
</dbReference>
<sequence>MAKSDTPTTDVETGDGTTAPRVGYVGLDHHHAEPYLQTLETLPATVTCACEPNDAFDAESVTSLGDVPVYGDLETMLADAALDAVFVTLSNRDTPTAIERALEHGVDVYTEKPAARTAAELEPLLDLESRTDATVCVSYPWQDHPIATQLKSHLDRGFFGDLRGFEARFVASQLDYRDTDHYIFDADASRGGILQWLGIHWIQLLSWLLDSPIERVNASMAAEFDGVGVEDGATLQLETAAGALGTFHCGYYLREGMYDTQLNLYGSGGRSSWDPMGRTFGFDGETSLELESTDGDWSATPARTITHEYEPEPGYGGAWGQEFVQQFFEARDAGTEPPVTLEDALTVLRILDAAYESAETDRWVEVET</sequence>
<gene>
    <name evidence="4" type="ORF">CV102_14650</name>
</gene>
<dbReference type="AlphaFoldDB" id="A0A8J8TPN4"/>
<dbReference type="Pfam" id="PF22725">
    <property type="entry name" value="GFO_IDH_MocA_C3"/>
    <property type="match status" value="1"/>
</dbReference>
<feature type="compositionally biased region" description="Polar residues" evidence="1">
    <location>
        <begin position="1"/>
        <end position="11"/>
    </location>
</feature>
<organism evidence="4 5">
    <name type="scientific">Natronococcus pandeyae</name>
    <dbReference type="NCBI Taxonomy" id="2055836"/>
    <lineage>
        <taxon>Archaea</taxon>
        <taxon>Methanobacteriati</taxon>
        <taxon>Methanobacteriota</taxon>
        <taxon>Stenosarchaea group</taxon>
        <taxon>Halobacteria</taxon>
        <taxon>Halobacteriales</taxon>
        <taxon>Natrialbaceae</taxon>
        <taxon>Natronococcus</taxon>
    </lineage>
</organism>
<feature type="domain" description="GFO/IDH/MocA-like oxidoreductase" evidence="3">
    <location>
        <begin position="149"/>
        <end position="270"/>
    </location>
</feature>
<dbReference type="RefSeq" id="WP_148858732.1">
    <property type="nucleotide sequence ID" value="NZ_PHNJ01000007.1"/>
</dbReference>
<dbReference type="InterPro" id="IPR055170">
    <property type="entry name" value="GFO_IDH_MocA-like_dom"/>
</dbReference>
<reference evidence="4" key="1">
    <citation type="submission" date="2017-11" db="EMBL/GenBank/DDBJ databases">
        <authorList>
            <person name="Kajale S.C."/>
            <person name="Sharma A."/>
        </authorList>
    </citation>
    <scope>NUCLEOTIDE SEQUENCE</scope>
    <source>
        <strain evidence="4">LS1_42</strain>
    </source>
</reference>
<name>A0A8J8TPN4_9EURY</name>
<dbReference type="OrthoDB" id="25239at2157"/>
<dbReference type="SUPFAM" id="SSF51735">
    <property type="entry name" value="NAD(P)-binding Rossmann-fold domains"/>
    <property type="match status" value="1"/>
</dbReference>
<evidence type="ECO:0000259" key="2">
    <source>
        <dbReference type="Pfam" id="PF01408"/>
    </source>
</evidence>
<dbReference type="InterPro" id="IPR051317">
    <property type="entry name" value="Gfo/Idh/MocA_oxidoreduct"/>
</dbReference>
<dbReference type="Proteomes" id="UP000766904">
    <property type="component" value="Unassembled WGS sequence"/>
</dbReference>
<evidence type="ECO:0000259" key="3">
    <source>
        <dbReference type="Pfam" id="PF22725"/>
    </source>
</evidence>
<dbReference type="InterPro" id="IPR000683">
    <property type="entry name" value="Gfo/Idh/MocA-like_OxRdtase_N"/>
</dbReference>
<proteinExistence type="predicted"/>
<dbReference type="GO" id="GO:0000166">
    <property type="term" value="F:nucleotide binding"/>
    <property type="evidence" value="ECO:0007669"/>
    <property type="project" value="InterPro"/>
</dbReference>
<dbReference type="SUPFAM" id="SSF55347">
    <property type="entry name" value="Glyceraldehyde-3-phosphate dehydrogenase-like, C-terminal domain"/>
    <property type="match status" value="1"/>
</dbReference>
<dbReference type="Gene3D" id="3.30.360.10">
    <property type="entry name" value="Dihydrodipicolinate Reductase, domain 2"/>
    <property type="match status" value="1"/>
</dbReference>